<organism evidence="2">
    <name type="scientific">Setaria italica</name>
    <name type="common">Foxtail millet</name>
    <name type="synonym">Panicum italicum</name>
    <dbReference type="NCBI Taxonomy" id="4555"/>
    <lineage>
        <taxon>Eukaryota</taxon>
        <taxon>Viridiplantae</taxon>
        <taxon>Streptophyta</taxon>
        <taxon>Embryophyta</taxon>
        <taxon>Tracheophyta</taxon>
        <taxon>Spermatophyta</taxon>
        <taxon>Magnoliopsida</taxon>
        <taxon>Liliopsida</taxon>
        <taxon>Poales</taxon>
        <taxon>Poaceae</taxon>
        <taxon>PACMAD clade</taxon>
        <taxon>Panicoideae</taxon>
        <taxon>Panicodae</taxon>
        <taxon>Paniceae</taxon>
        <taxon>Cenchrinae</taxon>
        <taxon>Setaria</taxon>
    </lineage>
</organism>
<dbReference type="InterPro" id="IPR036812">
    <property type="entry name" value="NAD(P)_OxRdtase_dom_sf"/>
</dbReference>
<dbReference type="InterPro" id="IPR023210">
    <property type="entry name" value="NADP_OxRdtase_dom"/>
</dbReference>
<name>A0A368QHH7_SETIT</name>
<evidence type="ECO:0000259" key="1">
    <source>
        <dbReference type="Pfam" id="PF00248"/>
    </source>
</evidence>
<dbReference type="InterPro" id="IPR020471">
    <property type="entry name" value="AKR"/>
</dbReference>
<dbReference type="AlphaFoldDB" id="A0A368QHH7"/>
<evidence type="ECO:0000313" key="2">
    <source>
        <dbReference type="EMBL" id="RCV17437.1"/>
    </source>
</evidence>
<accession>A0A368QHH7</accession>
<dbReference type="SUPFAM" id="SSF51430">
    <property type="entry name" value="NAD(P)-linked oxidoreductase"/>
    <property type="match status" value="1"/>
</dbReference>
<dbReference type="OrthoDB" id="416253at2759"/>
<dbReference type="Pfam" id="PF00248">
    <property type="entry name" value="Aldo_ket_red"/>
    <property type="match status" value="1"/>
</dbReference>
<dbReference type="PROSITE" id="PS00062">
    <property type="entry name" value="ALDOKETO_REDUCTASE_2"/>
    <property type="match status" value="1"/>
</dbReference>
<dbReference type="EMBL" id="CM003530">
    <property type="protein sequence ID" value="RCV17437.1"/>
    <property type="molecule type" value="Genomic_DNA"/>
</dbReference>
<reference evidence="2" key="1">
    <citation type="journal article" date="2012" name="Nat. Biotechnol.">
        <title>Reference genome sequence of the model plant Setaria.</title>
        <authorList>
            <person name="Bennetzen J.L."/>
            <person name="Schmutz J."/>
            <person name="Wang H."/>
            <person name="Percifield R."/>
            <person name="Hawkins J."/>
            <person name="Pontaroli A.C."/>
            <person name="Estep M."/>
            <person name="Feng L."/>
            <person name="Vaughn J.N."/>
            <person name="Grimwood J."/>
            <person name="Jenkins J."/>
            <person name="Barry K."/>
            <person name="Lindquist E."/>
            <person name="Hellsten U."/>
            <person name="Deshpande S."/>
            <person name="Wang X."/>
            <person name="Wu X."/>
            <person name="Mitros T."/>
            <person name="Triplett J."/>
            <person name="Yang X."/>
            <person name="Ye C.Y."/>
            <person name="Mauro-Herrera M."/>
            <person name="Wang L."/>
            <person name="Li P."/>
            <person name="Sharma M."/>
            <person name="Sharma R."/>
            <person name="Ronald P.C."/>
            <person name="Panaud O."/>
            <person name="Kellogg E.A."/>
            <person name="Brutnell T.P."/>
            <person name="Doust A.N."/>
            <person name="Tuskan G.A."/>
            <person name="Rokhsar D."/>
            <person name="Devos K.M."/>
        </authorList>
    </citation>
    <scope>NUCLEOTIDE SEQUENCE [LARGE SCALE GENOMIC DNA]</scope>
    <source>
        <strain evidence="2">Yugu1</strain>
    </source>
</reference>
<feature type="domain" description="NADP-dependent oxidoreductase" evidence="1">
    <location>
        <begin position="1"/>
        <end position="144"/>
    </location>
</feature>
<dbReference type="PRINTS" id="PR00069">
    <property type="entry name" value="ALDKETRDTASE"/>
</dbReference>
<dbReference type="InterPro" id="IPR018170">
    <property type="entry name" value="Aldo/ket_reductase_CS"/>
</dbReference>
<proteinExistence type="predicted"/>
<dbReference type="STRING" id="4555.A0A368QHH7"/>
<sequence length="173" mass="18766">METLHEAGRARAVGVSNFSCRKLEALLAAARVPPAVNQVECHPGWRQAGLRELCRSAGVHVSAYSPLGSPTAASVDAPTVLGHPVVTSVAGRLQRTPAQVALRWVLQMGQSVLPKSTDEARIKENLDIFGWSIPEDVMAEFSQIEQVKLLRAEFGVNPVNGYKTLEDLWDGEI</sequence>
<dbReference type="Gene3D" id="3.20.20.100">
    <property type="entry name" value="NADP-dependent oxidoreductase domain"/>
    <property type="match status" value="1"/>
</dbReference>
<gene>
    <name evidence="2" type="ORF">SETIT_3G219600v2</name>
</gene>
<protein>
    <recommendedName>
        <fullName evidence="1">NADP-dependent oxidoreductase domain-containing protein</fullName>
    </recommendedName>
</protein>
<dbReference type="PROSITE" id="PS00063">
    <property type="entry name" value="ALDOKETO_REDUCTASE_3"/>
    <property type="match status" value="1"/>
</dbReference>
<reference evidence="2" key="2">
    <citation type="submission" date="2015-07" db="EMBL/GenBank/DDBJ databases">
        <authorList>
            <person name="Noorani M."/>
        </authorList>
    </citation>
    <scope>NUCLEOTIDE SEQUENCE</scope>
    <source>
        <strain evidence="2">Yugu1</strain>
    </source>
</reference>
<dbReference type="GO" id="GO:0016491">
    <property type="term" value="F:oxidoreductase activity"/>
    <property type="evidence" value="ECO:0007669"/>
    <property type="project" value="InterPro"/>
</dbReference>
<dbReference type="PANTHER" id="PTHR11732">
    <property type="entry name" value="ALDO/KETO REDUCTASE"/>
    <property type="match status" value="1"/>
</dbReference>